<keyword evidence="4" id="KW-1185">Reference proteome</keyword>
<feature type="region of interest" description="Disordered" evidence="2">
    <location>
        <begin position="294"/>
        <end position="356"/>
    </location>
</feature>
<dbReference type="PANTHER" id="PTHR15503:SF45">
    <property type="entry name" value="RNA-DIRECTED DNA POLYMERASE HOMOLOG"/>
    <property type="match status" value="1"/>
</dbReference>
<dbReference type="Proteomes" id="UP000189701">
    <property type="component" value="Unplaced"/>
</dbReference>
<dbReference type="InterPro" id="IPR036875">
    <property type="entry name" value="Znf_CCHC_sf"/>
</dbReference>
<reference evidence="5" key="2">
    <citation type="submission" date="2025-08" db="UniProtKB">
        <authorList>
            <consortium name="RefSeq"/>
        </authorList>
    </citation>
    <scope>IDENTIFICATION</scope>
    <source>
        <tissue evidence="5">Leaf</tissue>
    </source>
</reference>
<keyword evidence="1" id="KW-0862">Zinc</keyword>
<evidence type="ECO:0000313" key="4">
    <source>
        <dbReference type="Proteomes" id="UP000189701"/>
    </source>
</evidence>
<keyword evidence="1" id="KW-0863">Zinc-finger</keyword>
<feature type="region of interest" description="Disordered" evidence="2">
    <location>
        <begin position="387"/>
        <end position="421"/>
    </location>
</feature>
<feature type="compositionally biased region" description="Low complexity" evidence="2">
    <location>
        <begin position="302"/>
        <end position="332"/>
    </location>
</feature>
<dbReference type="PROSITE" id="PS50158">
    <property type="entry name" value="ZF_CCHC"/>
    <property type="match status" value="1"/>
</dbReference>
<dbReference type="InterPro" id="IPR001878">
    <property type="entry name" value="Znf_CCHC"/>
</dbReference>
<dbReference type="Pfam" id="PF03732">
    <property type="entry name" value="Retrotrans_gag"/>
    <property type="match status" value="1"/>
</dbReference>
<proteinExistence type="predicted"/>
<dbReference type="InterPro" id="IPR005162">
    <property type="entry name" value="Retrotrans_gag_dom"/>
</dbReference>
<name>A0A1U7YQN1_NICSY</name>
<dbReference type="AlphaFoldDB" id="A0A1U7YQN1"/>
<feature type="compositionally biased region" description="Low complexity" evidence="2">
    <location>
        <begin position="398"/>
        <end position="409"/>
    </location>
</feature>
<feature type="region of interest" description="Disordered" evidence="2">
    <location>
        <begin position="31"/>
        <end position="55"/>
    </location>
</feature>
<accession>A0A1U7YQN1</accession>
<evidence type="ECO:0000313" key="5">
    <source>
        <dbReference type="RefSeq" id="XP_009801529.1"/>
    </source>
</evidence>
<dbReference type="SUPFAM" id="SSF57756">
    <property type="entry name" value="Retrovirus zinc finger-like domains"/>
    <property type="match status" value="1"/>
</dbReference>
<dbReference type="PANTHER" id="PTHR15503">
    <property type="entry name" value="LDOC1 RELATED"/>
    <property type="match status" value="1"/>
</dbReference>
<dbReference type="SMART" id="SM00343">
    <property type="entry name" value="ZnF_C2HC"/>
    <property type="match status" value="1"/>
</dbReference>
<feature type="region of interest" description="Disordered" evidence="2">
    <location>
        <begin position="97"/>
        <end position="116"/>
    </location>
</feature>
<evidence type="ECO:0000256" key="2">
    <source>
        <dbReference type="SAM" id="MobiDB-lite"/>
    </source>
</evidence>
<gene>
    <name evidence="5" type="primary">LOC104247272</name>
</gene>
<dbReference type="InterPro" id="IPR032567">
    <property type="entry name" value="RTL1-rel"/>
</dbReference>
<evidence type="ECO:0000259" key="3">
    <source>
        <dbReference type="PROSITE" id="PS50158"/>
    </source>
</evidence>
<protein>
    <submittedName>
        <fullName evidence="5">Uncharacterized protein LOC104247272</fullName>
    </submittedName>
</protein>
<dbReference type="RefSeq" id="XP_009801529.1">
    <property type="nucleotide sequence ID" value="XM_009803227.1"/>
</dbReference>
<feature type="domain" description="CCHC-type" evidence="3">
    <location>
        <begin position="373"/>
        <end position="387"/>
    </location>
</feature>
<dbReference type="Pfam" id="PF00098">
    <property type="entry name" value="zf-CCHC"/>
    <property type="match status" value="1"/>
</dbReference>
<reference evidence="4" key="1">
    <citation type="journal article" date="2013" name="Genome Biol.">
        <title>Reference genomes and transcriptomes of Nicotiana sylvestris and Nicotiana tomentosiformis.</title>
        <authorList>
            <person name="Sierro N."/>
            <person name="Battey J.N."/>
            <person name="Ouadi S."/>
            <person name="Bovet L."/>
            <person name="Goepfert S."/>
            <person name="Bakaher N."/>
            <person name="Peitsch M.C."/>
            <person name="Ivanov N.V."/>
        </authorList>
    </citation>
    <scope>NUCLEOTIDE SEQUENCE [LARGE SCALE GENOMIC DNA]</scope>
</reference>
<sequence length="493" mass="52756">MAPKKRARLGLGANATPSVAVNHVPDAVGESDSLVSNLPGPSIPDPSIPAPAAAEGATIPPADILDLDAIPASGPGVSDGDLRRAIHMLTKLVAAQAQKSHDAPAPPSGQGDSASSKVNQFLRLAPPEFTGTEPEVDPHEFLDEIYKTLRVMKATETEGVELASYRLRRAAYSWFEMWEDSCGEGRPPARWDEFVDAFVDHFLPAKTMAARNTEFVVLKQGSMSVWEYHMEFVRLSKYAPQLVLTMDARIRRFVQGLSPLVVNEAATAALHSDMNYGKIVGFAQATEARNLKIRAERESSSRARSAGYLGRPVPGRGPSGSSQSYAQSSASSDSRRPHHSGHPGGRSLQQGRASCPKSGRFHSETCYLDIPVCYRCGARGHIQRDCRAPSQGMGGGFAQSSSSSAATSSVHPLSPAGRDVVRGGARGRGAIDCYALIDPGSSLSCVTPFIASNFEVEPEQLHESFSVSTPVGDSITAARVYRNYVVMNESHEA</sequence>
<dbReference type="STRING" id="4096.A0A1U7YQN1"/>
<evidence type="ECO:0000256" key="1">
    <source>
        <dbReference type="PROSITE-ProRule" id="PRU00047"/>
    </source>
</evidence>
<dbReference type="eggNOG" id="KOG0017">
    <property type="taxonomic scope" value="Eukaryota"/>
</dbReference>
<keyword evidence="1" id="KW-0479">Metal-binding</keyword>
<dbReference type="GO" id="GO:0003676">
    <property type="term" value="F:nucleic acid binding"/>
    <property type="evidence" value="ECO:0007669"/>
    <property type="project" value="InterPro"/>
</dbReference>
<dbReference type="GO" id="GO:0008270">
    <property type="term" value="F:zinc ion binding"/>
    <property type="evidence" value="ECO:0007669"/>
    <property type="project" value="UniProtKB-KW"/>
</dbReference>
<organism evidence="4 5">
    <name type="scientific">Nicotiana sylvestris</name>
    <name type="common">Wood tobacco</name>
    <name type="synonym">South American tobacco</name>
    <dbReference type="NCBI Taxonomy" id="4096"/>
    <lineage>
        <taxon>Eukaryota</taxon>
        <taxon>Viridiplantae</taxon>
        <taxon>Streptophyta</taxon>
        <taxon>Embryophyta</taxon>
        <taxon>Tracheophyta</taxon>
        <taxon>Spermatophyta</taxon>
        <taxon>Magnoliopsida</taxon>
        <taxon>eudicotyledons</taxon>
        <taxon>Gunneridae</taxon>
        <taxon>Pentapetalae</taxon>
        <taxon>asterids</taxon>
        <taxon>lamiids</taxon>
        <taxon>Solanales</taxon>
        <taxon>Solanaceae</taxon>
        <taxon>Nicotianoideae</taxon>
        <taxon>Nicotianeae</taxon>
        <taxon>Nicotiana</taxon>
    </lineage>
</organism>